<name>F5L9W6_CALTT</name>
<evidence type="ECO:0000313" key="2">
    <source>
        <dbReference type="EMBL" id="EGL81836.1"/>
    </source>
</evidence>
<dbReference type="EMBL" id="AFCE01000160">
    <property type="protein sequence ID" value="EGL81836.1"/>
    <property type="molecule type" value="Genomic_DNA"/>
</dbReference>
<dbReference type="InterPro" id="IPR010001">
    <property type="entry name" value="BofA"/>
</dbReference>
<dbReference type="NCBIfam" id="TIGR02862">
    <property type="entry name" value="spore_BofA"/>
    <property type="match status" value="1"/>
</dbReference>
<evidence type="ECO:0000313" key="5">
    <source>
        <dbReference type="Proteomes" id="UP000825179"/>
    </source>
</evidence>
<organism evidence="2 4">
    <name type="scientific">Caldalkalibacillus thermarum (strain TA2.A1)</name>
    <dbReference type="NCBI Taxonomy" id="986075"/>
    <lineage>
        <taxon>Bacteria</taxon>
        <taxon>Bacillati</taxon>
        <taxon>Bacillota</taxon>
        <taxon>Bacilli</taxon>
        <taxon>Bacillales</taxon>
        <taxon>Bacillaceae</taxon>
        <taxon>Caldalkalibacillus</taxon>
    </lineage>
</organism>
<dbReference type="Proteomes" id="UP000825179">
    <property type="component" value="Chromosome"/>
</dbReference>
<evidence type="ECO:0000313" key="3">
    <source>
        <dbReference type="EMBL" id="QZT34326.1"/>
    </source>
</evidence>
<keyword evidence="1" id="KW-1133">Transmembrane helix</keyword>
<feature type="transmembrane region" description="Helical" evidence="1">
    <location>
        <begin position="35"/>
        <end position="55"/>
    </location>
</feature>
<reference evidence="2 4" key="1">
    <citation type="journal article" date="2011" name="J. Bacteriol.">
        <title>Draft genome sequence of the thermoalkaliphilic Caldalkalibacillus thermarum strain TA2.A1.</title>
        <authorList>
            <person name="Kalamorz F."/>
            <person name="Keis S."/>
            <person name="McMillan D.G."/>
            <person name="Olsson K."/>
            <person name="Stanton J.A."/>
            <person name="Stockwell P."/>
            <person name="Black M.A."/>
            <person name="Klingeman D.M."/>
            <person name="Land M.L."/>
            <person name="Han C.S."/>
            <person name="Martin S.L."/>
            <person name="Becher S.A."/>
            <person name="Peddie C.J."/>
            <person name="Morgan H.W."/>
            <person name="Matthies D."/>
            <person name="Preiss L."/>
            <person name="Meier T."/>
            <person name="Brown S.D."/>
            <person name="Cook G.M."/>
        </authorList>
    </citation>
    <scope>NUCLEOTIDE SEQUENCE [LARGE SCALE GENOMIC DNA]</scope>
    <source>
        <strain evidence="2 4">TA2.A1</strain>
    </source>
</reference>
<keyword evidence="1" id="KW-0812">Transmembrane</keyword>
<evidence type="ECO:0000313" key="4">
    <source>
        <dbReference type="Proteomes" id="UP000010716"/>
    </source>
</evidence>
<dbReference type="EMBL" id="CP082237">
    <property type="protein sequence ID" value="QZT34326.1"/>
    <property type="molecule type" value="Genomic_DNA"/>
</dbReference>
<dbReference type="OrthoDB" id="2692225at2"/>
<reference evidence="3" key="3">
    <citation type="submission" date="2021-08" db="EMBL/GenBank/DDBJ databases">
        <authorList>
            <person name="de Jong S."/>
            <person name="van den Broek M."/>
            <person name="Merkel A."/>
            <person name="de la Torre Cortes P."/>
            <person name="Kalamorz F."/>
            <person name="Cook G."/>
            <person name="van Loosdrecht M."/>
            <person name="McMillan D."/>
        </authorList>
    </citation>
    <scope>NUCLEOTIDE SEQUENCE</scope>
    <source>
        <strain evidence="3">TA2.A1</strain>
    </source>
</reference>
<feature type="transmembrane region" description="Helical" evidence="1">
    <location>
        <begin position="61"/>
        <end position="87"/>
    </location>
</feature>
<dbReference type="KEGG" id="cthu:HUR95_02655"/>
<dbReference type="Proteomes" id="UP000010716">
    <property type="component" value="Unassembled WGS sequence"/>
</dbReference>
<feature type="transmembrane region" description="Helical" evidence="1">
    <location>
        <begin position="6"/>
        <end position="23"/>
    </location>
</feature>
<proteinExistence type="predicted"/>
<keyword evidence="1" id="KW-0472">Membrane</keyword>
<dbReference type="AlphaFoldDB" id="F5L9W6"/>
<evidence type="ECO:0000256" key="1">
    <source>
        <dbReference type="SAM" id="Phobius"/>
    </source>
</evidence>
<protein>
    <submittedName>
        <fullName evidence="2 3">Pro-sigmaK processing inhibitor BofA</fullName>
    </submittedName>
</protein>
<dbReference type="RefSeq" id="WP_007506017.1">
    <property type="nucleotide sequence ID" value="NZ_AFCE01000160.1"/>
</dbReference>
<gene>
    <name evidence="2" type="ORF">CathTA2_2621</name>
    <name evidence="3" type="ORF">HUR95_02655</name>
</gene>
<reference evidence="3 5" key="2">
    <citation type="journal article" date="2020" name="Extremophiles">
        <title>Genomic analysis of Caldalkalibacillus thermarum TA2.A1 reveals aerobic alkaliphilic metabolism and evolutionary hallmarks linking alkaliphilic bacteria and plant life.</title>
        <authorList>
            <person name="de Jong S.I."/>
            <person name="van den Broek M.A."/>
            <person name="Merkel A.Y."/>
            <person name="de la Torre Cortes P."/>
            <person name="Kalamorz F."/>
            <person name="Cook G.M."/>
            <person name="van Loosdrecht M.C.M."/>
            <person name="McMillan D.G.G."/>
        </authorList>
    </citation>
    <scope>NUCLEOTIDE SEQUENCE [LARGE SCALE GENOMIC DNA]</scope>
    <source>
        <strain evidence="3 5">TA2.A1</strain>
    </source>
</reference>
<accession>F5L9W6</accession>
<dbReference type="Pfam" id="PF07441">
    <property type="entry name" value="BofA"/>
    <property type="match status" value="1"/>
</dbReference>
<keyword evidence="5" id="KW-1185">Reference proteome</keyword>
<sequence>MDATAISLFLVAFLAVMSIMFRLRGKVWHFLGRGLVQLVLGLFLLFVFNLFGSYIDVYVPYNLVTVGIAAVLGIPGVLALFGVQLFIM</sequence>